<reference evidence="4" key="1">
    <citation type="journal article" date="2019" name="Plant Biotechnol. J.">
        <title>Genome sequencing of the Australian wild diploid species Gossypium australe highlights disease resistance and delayed gland morphogenesis.</title>
        <authorList>
            <person name="Cai Y."/>
            <person name="Cai X."/>
            <person name="Wang Q."/>
            <person name="Wang P."/>
            <person name="Zhang Y."/>
            <person name="Cai C."/>
            <person name="Xu Y."/>
            <person name="Wang K."/>
            <person name="Zhou Z."/>
            <person name="Wang C."/>
            <person name="Geng S."/>
            <person name="Li B."/>
            <person name="Dong Q."/>
            <person name="Hou Y."/>
            <person name="Wang H."/>
            <person name="Ai P."/>
            <person name="Liu Z."/>
            <person name="Yi F."/>
            <person name="Sun M."/>
            <person name="An G."/>
            <person name="Cheng J."/>
            <person name="Zhang Y."/>
            <person name="Shi Q."/>
            <person name="Xie Y."/>
            <person name="Shi X."/>
            <person name="Chang Y."/>
            <person name="Huang F."/>
            <person name="Chen Y."/>
            <person name="Hong S."/>
            <person name="Mi L."/>
            <person name="Sun Q."/>
            <person name="Zhang L."/>
            <person name="Zhou B."/>
            <person name="Peng R."/>
            <person name="Zhang X."/>
            <person name="Liu F."/>
        </authorList>
    </citation>
    <scope>NUCLEOTIDE SEQUENCE [LARGE SCALE GENOMIC DNA]</scope>
    <source>
        <strain evidence="4">cv. PA1801</strain>
    </source>
</reference>
<proteinExistence type="predicted"/>
<dbReference type="PANTHER" id="PTHR46148">
    <property type="entry name" value="CHROMO DOMAIN-CONTAINING PROTEIN"/>
    <property type="match status" value="1"/>
</dbReference>
<comment type="caution">
    <text evidence="3">The sequence shown here is derived from an EMBL/GenBank/DDBJ whole genome shotgun (WGS) entry which is preliminary data.</text>
</comment>
<sequence>MLMQKGKVVKYASRQLKSHKKNYPTHDLELAAMILEEQLKDAKCDKYKRQMASGDTTNFTLGKDGELRFMSKMYVSEGSIKMYRDIRSLYWWPEMKNEISEYVSSCLSCQQEKVEHQVPSGKLYPLEIPKWKWFNITMNLFFLCQIGSKVHIEVLETTAAQDQKNAYTDKKRNDISFEIGDKVFFKVSPWKKVIRFGLKGKFSPHFRGPYEVLERIGPVAYRLTLPSKSSKIHNMFHVSTLRRYRSNPDHVVQVEALEVEPNLSYEEEYVCILAREVKELRNKRIPLVKVLWKNHNTKEAT</sequence>
<evidence type="ECO:0000259" key="2">
    <source>
        <dbReference type="Pfam" id="PF24626"/>
    </source>
</evidence>
<evidence type="ECO:0000259" key="1">
    <source>
        <dbReference type="Pfam" id="PF17921"/>
    </source>
</evidence>
<dbReference type="InterPro" id="IPR041588">
    <property type="entry name" value="Integrase_H2C2"/>
</dbReference>
<dbReference type="InterPro" id="IPR056924">
    <property type="entry name" value="SH3_Tf2-1"/>
</dbReference>
<gene>
    <name evidence="3" type="ORF">EPI10_005682</name>
</gene>
<feature type="domain" description="Tf2-1-like SH3-like" evidence="2">
    <location>
        <begin position="180"/>
        <end position="245"/>
    </location>
</feature>
<protein>
    <submittedName>
        <fullName evidence="3">Pol protein</fullName>
    </submittedName>
</protein>
<keyword evidence="4" id="KW-1185">Reference proteome</keyword>
<dbReference type="PANTHER" id="PTHR46148:SF44">
    <property type="entry name" value="GAG-POL POLYPROTEIN"/>
    <property type="match status" value="1"/>
</dbReference>
<dbReference type="AlphaFoldDB" id="A0A5B6WNS3"/>
<evidence type="ECO:0000313" key="3">
    <source>
        <dbReference type="EMBL" id="KAA3483519.1"/>
    </source>
</evidence>
<dbReference type="Pfam" id="PF24626">
    <property type="entry name" value="SH3_Tf2-1"/>
    <property type="match status" value="1"/>
</dbReference>
<name>A0A5B6WNS3_9ROSI</name>
<evidence type="ECO:0000313" key="4">
    <source>
        <dbReference type="Proteomes" id="UP000325315"/>
    </source>
</evidence>
<accession>A0A5B6WNS3</accession>
<dbReference type="Gene3D" id="1.10.340.70">
    <property type="match status" value="1"/>
</dbReference>
<dbReference type="EMBL" id="SMMG02000002">
    <property type="protein sequence ID" value="KAA3483519.1"/>
    <property type="molecule type" value="Genomic_DNA"/>
</dbReference>
<dbReference type="Proteomes" id="UP000325315">
    <property type="component" value="Unassembled WGS sequence"/>
</dbReference>
<dbReference type="Pfam" id="PF17921">
    <property type="entry name" value="Integrase_H2C2"/>
    <property type="match status" value="1"/>
</dbReference>
<dbReference type="OrthoDB" id="996762at2759"/>
<feature type="domain" description="Integrase zinc-binding" evidence="1">
    <location>
        <begin position="78"/>
        <end position="113"/>
    </location>
</feature>
<organism evidence="3 4">
    <name type="scientific">Gossypium australe</name>
    <dbReference type="NCBI Taxonomy" id="47621"/>
    <lineage>
        <taxon>Eukaryota</taxon>
        <taxon>Viridiplantae</taxon>
        <taxon>Streptophyta</taxon>
        <taxon>Embryophyta</taxon>
        <taxon>Tracheophyta</taxon>
        <taxon>Spermatophyta</taxon>
        <taxon>Magnoliopsida</taxon>
        <taxon>eudicotyledons</taxon>
        <taxon>Gunneridae</taxon>
        <taxon>Pentapetalae</taxon>
        <taxon>rosids</taxon>
        <taxon>malvids</taxon>
        <taxon>Malvales</taxon>
        <taxon>Malvaceae</taxon>
        <taxon>Malvoideae</taxon>
        <taxon>Gossypium</taxon>
    </lineage>
</organism>